<evidence type="ECO:0000313" key="7">
    <source>
        <dbReference type="Proteomes" id="UP001166585"/>
    </source>
</evidence>
<accession>A0ABS5R829</accession>
<keyword evidence="3" id="KW-1133">Transmembrane helix</keyword>
<evidence type="ECO:0000313" key="6">
    <source>
        <dbReference type="EMBL" id="MBS9477829.1"/>
    </source>
</evidence>
<comment type="subcellular location">
    <subcellularLocation>
        <location evidence="1">Membrane</location>
        <topology evidence="1">Single-pass membrane protein</topology>
    </subcellularLocation>
</comment>
<keyword evidence="2" id="KW-0812">Transmembrane</keyword>
<organism evidence="6 7">
    <name type="scientific">Ancylobacter radicis</name>
    <dbReference type="NCBI Taxonomy" id="2836179"/>
    <lineage>
        <taxon>Bacteria</taxon>
        <taxon>Pseudomonadati</taxon>
        <taxon>Pseudomonadota</taxon>
        <taxon>Alphaproteobacteria</taxon>
        <taxon>Hyphomicrobiales</taxon>
        <taxon>Xanthobacteraceae</taxon>
        <taxon>Ancylobacter</taxon>
    </lineage>
</organism>
<evidence type="ECO:0000256" key="3">
    <source>
        <dbReference type="ARBA" id="ARBA00022989"/>
    </source>
</evidence>
<comment type="caution">
    <text evidence="6">The sequence shown here is derived from an EMBL/GenBank/DDBJ whole genome shotgun (WGS) entry which is preliminary data.</text>
</comment>
<dbReference type="PANTHER" id="PTHR36985:SF1">
    <property type="entry name" value="TRANSLOCATION AND ASSEMBLY MODULE SUBUNIT TAMB"/>
    <property type="match status" value="1"/>
</dbReference>
<dbReference type="InterPro" id="IPR007452">
    <property type="entry name" value="TamB_C"/>
</dbReference>
<evidence type="ECO:0000256" key="1">
    <source>
        <dbReference type="ARBA" id="ARBA00004167"/>
    </source>
</evidence>
<protein>
    <submittedName>
        <fullName evidence="6">Translocation/assembly module TamB domain-containing protein</fullName>
    </submittedName>
</protein>
<proteinExistence type="predicted"/>
<evidence type="ECO:0000259" key="5">
    <source>
        <dbReference type="Pfam" id="PF04357"/>
    </source>
</evidence>
<reference evidence="6" key="1">
    <citation type="submission" date="2021-05" db="EMBL/GenBank/DDBJ databases">
        <authorList>
            <person name="Sun Q."/>
            <person name="Inoue M."/>
        </authorList>
    </citation>
    <scope>NUCLEOTIDE SEQUENCE</scope>
    <source>
        <strain evidence="6">VKM B-3255</strain>
    </source>
</reference>
<dbReference type="RefSeq" id="WP_213755681.1">
    <property type="nucleotide sequence ID" value="NZ_JAHCQH010000017.1"/>
</dbReference>
<sequence>MMRIVKSLAFLLLGLVLLAALLFGAVQTPPGKAMLARLASSLASSPQMTVEISDISGLVPFDMRIGAIAASDADGPVARVDDLHLAWRPLALLDRTLDITRLAAARVHLLRLPAPLREPPPPGEPPSFALPIRIAELSLGDIVLDEPVLGHAARLTLTGSADIASLAHGLSLDFALQRLDAPGSVTGHAAFAPDTGRLDLDIAAREPAGGLMARAAGLDGLPEIAATLKGAGPLNAWDGQLGLSVGDIAQASGAAGIRAVPQGHRLTLAIDADMARLLPADIAPLFDGRTELAGAAVMDPTRRITLEPTTLRAAGLGAVVSGTRAPDGTLDLTFDAKAGDAARFAALAPGLGWQTLGLAGTLKGDPARPSLDAGLTGQGLAGAGYGAATLRATLRTVPENTGALAVIIEGDAEGLSAEDPEVASALGTAGSFSATGSLPANGAITLTELTARLTALTAHFTGTATTQVIDGDLDVQRLDLAAFGPLAGRPLAGQAALKARVAASADFARLSLDMDGTATGLVTGIAQLDRLFGPSTRIAGAVARDGANAIAMRDLKINTDGLAVTVDGRIATDLADLTAKVALDNLNRLDPRVTGALQGEAAFSGTLDKLGVTATLRIPQGTALERPLRDIALDVTATDITGAPSGTLRLSGDIAGKAATGTGTLASVPDGGYRLSGLDLAVGSVTARGDLALAADLKATGRLTLAAGNLADISALALTEVTGRLNADVTLDVVNGQQRVAATGDAASLGFAGRSLASARIDATVTDPLGVPLINGSADLRGLDLDGTTVESATVKATGNASGTDMSVEALAQGFTLRAAGRLSPQEGGARLRLDRLAATRGSLGITSAAPATLTLNNGAVAIDRLVLNASGGSVTVAGTAGQTLDLTVDARALPLSLADLASPGLNLSGTLAGNARLTGPAGAPNGSYDLRVTRLSSPDLARSGAGPFDIAATGALAGGRATVRATVNGQNLQGLTINGSVPVGPGDLDLAIRGAINLAIVNPMLATTGARALGTANVDATLRGTAAAPRAGGTVRISGGRFDDNVNGVALDQIQAVLTGTDRSITLTSFTGRTTNGGSVTGRGTIALDPAAGFPGRIDLDLVNAAIVNSDLMRLVAEGRLGVEGAFLNGPRLTGRITLRALDISIPDRFGGGVRAINVRHVNASKAFTAKRELAQSRPTGASRNDGIGLDLVLAAPNNTVFVRGLGMDAQLGGELRLTGSTRAPIALGGFELRRGTFDFAGRRLTFTRGRITFTGTTDPELDFVAETTSNEVTARILITGPASRPEVSFTSTPTLPQDEVVARLMFGRSAGNLNAGQAVQVAQAVAQFSGGSGALENLRRSLGVDSLDIGTNEAGTGGQVGIGRRLNDNIYLGVRQGTTSGSSKVTVDIDVTRNIRLQGATGADGSAEVGIGAQWDY</sequence>
<dbReference type="Proteomes" id="UP001166585">
    <property type="component" value="Unassembled WGS sequence"/>
</dbReference>
<gene>
    <name evidence="6" type="ORF">KIP89_12015</name>
</gene>
<evidence type="ECO:0000256" key="4">
    <source>
        <dbReference type="ARBA" id="ARBA00023136"/>
    </source>
</evidence>
<dbReference type="Pfam" id="PF04357">
    <property type="entry name" value="TamB"/>
    <property type="match status" value="1"/>
</dbReference>
<keyword evidence="7" id="KW-1185">Reference proteome</keyword>
<dbReference type="EMBL" id="JAHCQH010000017">
    <property type="protein sequence ID" value="MBS9477829.1"/>
    <property type="molecule type" value="Genomic_DNA"/>
</dbReference>
<name>A0ABS5R829_9HYPH</name>
<evidence type="ECO:0000256" key="2">
    <source>
        <dbReference type="ARBA" id="ARBA00022692"/>
    </source>
</evidence>
<feature type="domain" description="Translocation and assembly module TamB C-terminal" evidence="5">
    <location>
        <begin position="1071"/>
        <end position="1414"/>
    </location>
</feature>
<dbReference type="PANTHER" id="PTHR36985">
    <property type="entry name" value="TRANSLOCATION AND ASSEMBLY MODULE SUBUNIT TAMB"/>
    <property type="match status" value="1"/>
</dbReference>
<keyword evidence="4" id="KW-0472">Membrane</keyword>